<comment type="similarity">
    <text evidence="5">Belongs to the NtaA/SnaA/DszA monooxygenase family.</text>
</comment>
<evidence type="ECO:0000256" key="3">
    <source>
        <dbReference type="ARBA" id="ARBA00023002"/>
    </source>
</evidence>
<dbReference type="PIRSF" id="PIRSF000337">
    <property type="entry name" value="NTA_MOA"/>
    <property type="match status" value="1"/>
</dbReference>
<keyword evidence="2 6" id="KW-0288">FMN</keyword>
<evidence type="ECO:0000313" key="8">
    <source>
        <dbReference type="EMBL" id="AZZ55132.1"/>
    </source>
</evidence>
<keyword evidence="4" id="KW-0503">Monooxygenase</keyword>
<accession>A0AAD1ACW7</accession>
<keyword evidence="3" id="KW-0560">Oxidoreductase</keyword>
<dbReference type="PANTHER" id="PTHR30011:SF16">
    <property type="entry name" value="C2H2 FINGER DOMAIN TRANSCRIPTION FACTOR (EUROFUNG)-RELATED"/>
    <property type="match status" value="1"/>
</dbReference>
<feature type="binding site" evidence="6">
    <location>
        <position position="147"/>
    </location>
    <ligand>
        <name>FMN</name>
        <dbReference type="ChEBI" id="CHEBI:58210"/>
    </ligand>
</feature>
<dbReference type="InterPro" id="IPR016215">
    <property type="entry name" value="NTA_MOA"/>
</dbReference>
<dbReference type="Proteomes" id="UP000283946">
    <property type="component" value="Chromosome"/>
</dbReference>
<dbReference type="Gene3D" id="3.20.20.30">
    <property type="entry name" value="Luciferase-like domain"/>
    <property type="match status" value="1"/>
</dbReference>
<feature type="binding site" evidence="6">
    <location>
        <position position="222"/>
    </location>
    <ligand>
        <name>FMN</name>
        <dbReference type="ChEBI" id="CHEBI:58210"/>
    </ligand>
</feature>
<evidence type="ECO:0000313" key="9">
    <source>
        <dbReference type="Proteomes" id="UP000283946"/>
    </source>
</evidence>
<dbReference type="NCBIfam" id="TIGR03860">
    <property type="entry name" value="FMN_nitrolo"/>
    <property type="match status" value="1"/>
</dbReference>
<dbReference type="EMBL" id="CP028130">
    <property type="protein sequence ID" value="AZZ55132.1"/>
    <property type="molecule type" value="Genomic_DNA"/>
</dbReference>
<dbReference type="AlphaFoldDB" id="A0AAD1ACW7"/>
<dbReference type="GO" id="GO:0004497">
    <property type="term" value="F:monooxygenase activity"/>
    <property type="evidence" value="ECO:0007669"/>
    <property type="project" value="UniProtKB-KW"/>
</dbReference>
<evidence type="ECO:0000256" key="6">
    <source>
        <dbReference type="PIRSR" id="PIRSR000337-1"/>
    </source>
</evidence>
<evidence type="ECO:0000256" key="1">
    <source>
        <dbReference type="ARBA" id="ARBA00022630"/>
    </source>
</evidence>
<feature type="binding site" evidence="6">
    <location>
        <position position="100"/>
    </location>
    <ligand>
        <name>FMN</name>
        <dbReference type="ChEBI" id="CHEBI:58210"/>
    </ligand>
</feature>
<dbReference type="InterPro" id="IPR051260">
    <property type="entry name" value="Diverse_substr_monoxygenases"/>
</dbReference>
<gene>
    <name evidence="8" type="ORF">C7V51_03960</name>
</gene>
<evidence type="ECO:0000259" key="7">
    <source>
        <dbReference type="Pfam" id="PF00296"/>
    </source>
</evidence>
<name>A0AAD1ACW7_9MICO</name>
<evidence type="ECO:0000256" key="5">
    <source>
        <dbReference type="ARBA" id="ARBA00033748"/>
    </source>
</evidence>
<feature type="binding site" evidence="6">
    <location>
        <position position="56"/>
    </location>
    <ligand>
        <name>FMN</name>
        <dbReference type="ChEBI" id="CHEBI:58210"/>
    </ligand>
</feature>
<organism evidence="8 9">
    <name type="scientific">Rathayibacter iranicus</name>
    <dbReference type="NCBI Taxonomy" id="59737"/>
    <lineage>
        <taxon>Bacteria</taxon>
        <taxon>Bacillati</taxon>
        <taxon>Actinomycetota</taxon>
        <taxon>Actinomycetes</taxon>
        <taxon>Micrococcales</taxon>
        <taxon>Microbacteriaceae</taxon>
        <taxon>Rathayibacter</taxon>
    </lineage>
</organism>
<dbReference type="Pfam" id="PF00296">
    <property type="entry name" value="Bac_luciferase"/>
    <property type="match status" value="1"/>
</dbReference>
<feature type="domain" description="Luciferase-like" evidence="7">
    <location>
        <begin position="39"/>
        <end position="384"/>
    </location>
</feature>
<evidence type="ECO:0000256" key="4">
    <source>
        <dbReference type="ARBA" id="ARBA00023033"/>
    </source>
</evidence>
<dbReference type="PANTHER" id="PTHR30011">
    <property type="entry name" value="ALKANESULFONATE MONOOXYGENASE-RELATED"/>
    <property type="match status" value="1"/>
</dbReference>
<feature type="binding site" evidence="6">
    <location>
        <position position="151"/>
    </location>
    <ligand>
        <name>FMN</name>
        <dbReference type="ChEBI" id="CHEBI:58210"/>
    </ligand>
</feature>
<keyword evidence="1 6" id="KW-0285">Flavoprotein</keyword>
<evidence type="ECO:0000256" key="2">
    <source>
        <dbReference type="ARBA" id="ARBA00022643"/>
    </source>
</evidence>
<reference evidence="8 9" key="1">
    <citation type="submission" date="2018-03" db="EMBL/GenBank/DDBJ databases">
        <title>Bacteriophage NCPPB3778 and a type I-E CRISPR drive the evolution of the US Biological Select Agent, Rathayibacter toxicus.</title>
        <authorList>
            <person name="Davis E.W.II."/>
            <person name="Tabima J.F."/>
            <person name="Weisberg A.J."/>
            <person name="Dantas Lopes L."/>
            <person name="Wiseman M.S."/>
            <person name="Wiseman M.S."/>
            <person name="Pupko T."/>
            <person name="Belcher M.S."/>
            <person name="Sechler A.J."/>
            <person name="Tancos M.A."/>
            <person name="Schroeder B.K."/>
            <person name="Murray T.D."/>
            <person name="Luster D.G."/>
            <person name="Schneider W.L."/>
            <person name="Rogers E."/>
            <person name="Andreote F.D."/>
            <person name="Grunwald N.J."/>
            <person name="Putnam M.L."/>
            <person name="Chang J.H."/>
        </authorList>
    </citation>
    <scope>NUCLEOTIDE SEQUENCE [LARGE SCALE GENOMIC DNA]</scope>
    <source>
        <strain evidence="8 9">NCCPB 2253</strain>
    </source>
</reference>
<sequence length="450" mass="48789">MSVPQHFAWFLSRGFGPQAWGQPAWEWDRSWTTSDLYRRGAQELEQAGFDLVIVEDALSLGSASTLDLRVRRAYGGPKHDPLLLAPSLFDATRHLGVAPTVNPMAYSPYQAARQFATLQHLGEGRLGLNVVTDVGSSRHFGLDPLPHDGAYDRAHEWLNSIRELWRSWDDGALVQDEATGRFADGDRLRPVQHRGRHYSFDGPLNARPFDSGEPVIVSPGGSPRGIDFAGAQSDVQLALAPLDTAAVRAYRERARAAAAAHGRNPDELTVLFVMKPVVVASREEAERVVASSAHPDEESLLTIAAGQSSDLETDLTALDLDRPVDPSVFGEHVSRGSIAGLYGKAGPDAPLRELLTAKARLGLIADRSGFVGTAEEVADFIQELGEDADNDGLAFSGDFHPTTLHRMLDELVPILRRRGILRRGYPGGGLRGSLAEFSTTSTRAAAIPET</sequence>
<dbReference type="KEGG" id="ria:C7V51_03960"/>
<protein>
    <submittedName>
        <fullName evidence="8">LLM class flavin-dependent oxidoreductase</fullName>
    </submittedName>
</protein>
<dbReference type="InterPro" id="IPR011251">
    <property type="entry name" value="Luciferase-like_dom"/>
</dbReference>
<proteinExistence type="inferred from homology"/>
<dbReference type="SUPFAM" id="SSF51679">
    <property type="entry name" value="Bacterial luciferase-like"/>
    <property type="match status" value="1"/>
</dbReference>
<dbReference type="RefSeq" id="WP_104354258.1">
    <property type="nucleotide sequence ID" value="NZ_CP028130.1"/>
</dbReference>
<dbReference type="GO" id="GO:0016705">
    <property type="term" value="F:oxidoreductase activity, acting on paired donors, with incorporation or reduction of molecular oxygen"/>
    <property type="evidence" value="ECO:0007669"/>
    <property type="project" value="InterPro"/>
</dbReference>
<dbReference type="InterPro" id="IPR036661">
    <property type="entry name" value="Luciferase-like_sf"/>
</dbReference>